<dbReference type="EMBL" id="JAGIKX010000024">
    <property type="protein sequence ID" value="MBP2258364.1"/>
    <property type="molecule type" value="Genomic_DNA"/>
</dbReference>
<feature type="binding site" evidence="9">
    <location>
        <position position="168"/>
    </location>
    <ligand>
        <name>2-[(2R,5Z)-2-carboxy-4-methylthiazol-5(2H)-ylidene]ethyl phosphate</name>
        <dbReference type="ChEBI" id="CHEBI:62899"/>
    </ligand>
</feature>
<dbReference type="CDD" id="cd00564">
    <property type="entry name" value="TMP_TenI"/>
    <property type="match status" value="1"/>
</dbReference>
<evidence type="ECO:0000256" key="9">
    <source>
        <dbReference type="HAMAP-Rule" id="MF_00097"/>
    </source>
</evidence>
<dbReference type="Gene3D" id="3.20.20.70">
    <property type="entry name" value="Aldolase class I"/>
    <property type="match status" value="1"/>
</dbReference>
<feature type="binding site" evidence="9">
    <location>
        <position position="73"/>
    </location>
    <ligand>
        <name>4-amino-2-methyl-5-(diphosphooxymethyl)pyrimidine</name>
        <dbReference type="ChEBI" id="CHEBI:57841"/>
    </ligand>
</feature>
<comment type="function">
    <text evidence="9">Condenses 4-methyl-5-(beta-hydroxyethyl)thiazole monophosphate (THZ-P) and 2-methyl-4-amino-5-hydroxymethyl pyrimidine pyrophosphate (HMP-PP) to form thiamine monophosphate (TMP).</text>
</comment>
<feature type="binding site" evidence="9">
    <location>
        <position position="74"/>
    </location>
    <ligand>
        <name>Mg(2+)</name>
        <dbReference type="ChEBI" id="CHEBI:18420"/>
    </ligand>
</feature>
<feature type="binding site" evidence="9">
    <location>
        <begin position="38"/>
        <end position="42"/>
    </location>
    <ligand>
        <name>4-amino-2-methyl-5-(diphosphooxymethyl)pyrimidine</name>
        <dbReference type="ChEBI" id="CHEBI:57841"/>
    </ligand>
</feature>
<evidence type="ECO:0000256" key="7">
    <source>
        <dbReference type="ARBA" id="ARBA00047851"/>
    </source>
</evidence>
<dbReference type="Proteomes" id="UP001519294">
    <property type="component" value="Unassembled WGS sequence"/>
</dbReference>
<comment type="pathway">
    <text evidence="1 9 11">Cofactor biosynthesis; thiamine diphosphate biosynthesis; thiamine phosphate from 4-amino-2-methyl-5-diphosphomethylpyrimidine and 4-methyl-5-(2-phosphoethyl)-thiazole: step 1/1.</text>
</comment>
<organism evidence="13 14">
    <name type="scientific">Virgibacillus alimentarius</name>
    <dbReference type="NCBI Taxonomy" id="698769"/>
    <lineage>
        <taxon>Bacteria</taxon>
        <taxon>Bacillati</taxon>
        <taxon>Bacillota</taxon>
        <taxon>Bacilli</taxon>
        <taxon>Bacillales</taxon>
        <taxon>Bacillaceae</taxon>
        <taxon>Virgibacillus</taxon>
    </lineage>
</organism>
<dbReference type="GO" id="GO:0004789">
    <property type="term" value="F:thiamine-phosphate diphosphorylase activity"/>
    <property type="evidence" value="ECO:0007669"/>
    <property type="project" value="UniProtKB-EC"/>
</dbReference>
<dbReference type="RefSeq" id="WP_226371398.1">
    <property type="nucleotide sequence ID" value="NZ_JAGIKX010000024.1"/>
</dbReference>
<dbReference type="PANTHER" id="PTHR20857:SF15">
    <property type="entry name" value="THIAMINE-PHOSPHATE SYNTHASE"/>
    <property type="match status" value="1"/>
</dbReference>
<feature type="binding site" evidence="9">
    <location>
        <begin position="138"/>
        <end position="140"/>
    </location>
    <ligand>
        <name>2-[(2R,5Z)-2-carboxy-4-methylthiazol-5(2H)-ylidene]ethyl phosphate</name>
        <dbReference type="ChEBI" id="CHEBI:62899"/>
    </ligand>
</feature>
<comment type="catalytic activity">
    <reaction evidence="6 9 10">
        <text>4-methyl-5-(2-phosphooxyethyl)-thiazole + 4-amino-2-methyl-5-(diphosphooxymethyl)pyrimidine + H(+) = thiamine phosphate + diphosphate</text>
        <dbReference type="Rhea" id="RHEA:22328"/>
        <dbReference type="ChEBI" id="CHEBI:15378"/>
        <dbReference type="ChEBI" id="CHEBI:33019"/>
        <dbReference type="ChEBI" id="CHEBI:37575"/>
        <dbReference type="ChEBI" id="CHEBI:57841"/>
        <dbReference type="ChEBI" id="CHEBI:58296"/>
        <dbReference type="EC" id="2.5.1.3"/>
    </reaction>
</comment>
<feature type="domain" description="Thiamine phosphate synthase/TenI" evidence="12">
    <location>
        <begin position="9"/>
        <end position="191"/>
    </location>
</feature>
<sequence>MINEKDLLLYFIMGSDNTKRNPSQVLQEAIDGGVTIFQYREKGLHVKKGEDKIQLGKQLRKICQEKGVPFIVNDDIDLAIQLGADGVHLGQGDEPIKEAREKLPNNFPIGISVSTIEEAVLAEQQGASYLGVGPIFETATKPGKKPIGIQTIRDITEKVNIPIVAIGGVKKSNAMQIKKAGAAGISVITAISQAGDAEQAARELREQLDKVQ</sequence>
<keyword evidence="4 9" id="KW-0460">Magnesium</keyword>
<feature type="binding site" evidence="9">
    <location>
        <begin position="188"/>
        <end position="189"/>
    </location>
    <ligand>
        <name>2-[(2R,5Z)-2-carboxy-4-methylthiazol-5(2H)-ylidene]ethyl phosphate</name>
        <dbReference type="ChEBI" id="CHEBI:62899"/>
    </ligand>
</feature>
<comment type="caution">
    <text evidence="13">The sequence shown here is derived from an EMBL/GenBank/DDBJ whole genome shotgun (WGS) entry which is preliminary data.</text>
</comment>
<comment type="catalytic activity">
    <reaction evidence="7 9 10">
        <text>2-(2-carboxy-4-methylthiazol-5-yl)ethyl phosphate + 4-amino-2-methyl-5-(diphosphooxymethyl)pyrimidine + 2 H(+) = thiamine phosphate + CO2 + diphosphate</text>
        <dbReference type="Rhea" id="RHEA:47848"/>
        <dbReference type="ChEBI" id="CHEBI:15378"/>
        <dbReference type="ChEBI" id="CHEBI:16526"/>
        <dbReference type="ChEBI" id="CHEBI:33019"/>
        <dbReference type="ChEBI" id="CHEBI:37575"/>
        <dbReference type="ChEBI" id="CHEBI:57841"/>
        <dbReference type="ChEBI" id="CHEBI:62890"/>
        <dbReference type="EC" id="2.5.1.3"/>
    </reaction>
</comment>
<proteinExistence type="inferred from homology"/>
<dbReference type="NCBIfam" id="TIGR00693">
    <property type="entry name" value="thiE"/>
    <property type="match status" value="1"/>
</dbReference>
<dbReference type="PANTHER" id="PTHR20857">
    <property type="entry name" value="THIAMINE-PHOSPHATE PYROPHOSPHORYLASE"/>
    <property type="match status" value="1"/>
</dbReference>
<evidence type="ECO:0000313" key="14">
    <source>
        <dbReference type="Proteomes" id="UP001519294"/>
    </source>
</evidence>
<name>A0ABS4SBT8_9BACI</name>
<dbReference type="InterPro" id="IPR034291">
    <property type="entry name" value="TMP_synthase"/>
</dbReference>
<dbReference type="EC" id="2.5.1.3" evidence="9"/>
<feature type="binding site" evidence="9">
    <location>
        <position position="112"/>
    </location>
    <ligand>
        <name>4-amino-2-methyl-5-(diphosphooxymethyl)pyrimidine</name>
        <dbReference type="ChEBI" id="CHEBI:57841"/>
    </ligand>
</feature>
<dbReference type="SUPFAM" id="SSF51391">
    <property type="entry name" value="Thiamin phosphate synthase"/>
    <property type="match status" value="1"/>
</dbReference>
<evidence type="ECO:0000256" key="11">
    <source>
        <dbReference type="RuleBase" id="RU004253"/>
    </source>
</evidence>
<evidence type="ECO:0000256" key="2">
    <source>
        <dbReference type="ARBA" id="ARBA00022679"/>
    </source>
</evidence>
<comment type="similarity">
    <text evidence="9 10">Belongs to the thiamine-phosphate synthase family.</text>
</comment>
<evidence type="ECO:0000256" key="1">
    <source>
        <dbReference type="ARBA" id="ARBA00005165"/>
    </source>
</evidence>
<evidence type="ECO:0000256" key="8">
    <source>
        <dbReference type="ARBA" id="ARBA00047883"/>
    </source>
</evidence>
<comment type="cofactor">
    <cofactor evidence="9">
        <name>Mg(2+)</name>
        <dbReference type="ChEBI" id="CHEBI:18420"/>
    </cofactor>
    <text evidence="9">Binds 1 Mg(2+) ion per subunit.</text>
</comment>
<accession>A0ABS4SBT8</accession>
<evidence type="ECO:0000256" key="3">
    <source>
        <dbReference type="ARBA" id="ARBA00022723"/>
    </source>
</evidence>
<evidence type="ECO:0000256" key="5">
    <source>
        <dbReference type="ARBA" id="ARBA00022977"/>
    </source>
</evidence>
<gene>
    <name evidence="9" type="primary">thiE</name>
    <name evidence="13" type="ORF">J2Z81_002347</name>
</gene>
<reference evidence="13 14" key="1">
    <citation type="submission" date="2021-03" db="EMBL/GenBank/DDBJ databases">
        <title>Genomic Encyclopedia of Type Strains, Phase IV (KMG-IV): sequencing the most valuable type-strain genomes for metagenomic binning, comparative biology and taxonomic classification.</title>
        <authorList>
            <person name="Goeker M."/>
        </authorList>
    </citation>
    <scope>NUCLEOTIDE SEQUENCE [LARGE SCALE GENOMIC DNA]</scope>
    <source>
        <strain evidence="13 14">DSM 25790</strain>
    </source>
</reference>
<feature type="binding site" evidence="9">
    <location>
        <position position="93"/>
    </location>
    <ligand>
        <name>Mg(2+)</name>
        <dbReference type="ChEBI" id="CHEBI:18420"/>
    </ligand>
</feature>
<evidence type="ECO:0000256" key="6">
    <source>
        <dbReference type="ARBA" id="ARBA00047334"/>
    </source>
</evidence>
<feature type="binding site" evidence="9">
    <location>
        <position position="141"/>
    </location>
    <ligand>
        <name>4-amino-2-methyl-5-(diphosphooxymethyl)pyrimidine</name>
        <dbReference type="ChEBI" id="CHEBI:57841"/>
    </ligand>
</feature>
<dbReference type="InterPro" id="IPR036206">
    <property type="entry name" value="ThiamineP_synth_sf"/>
</dbReference>
<protein>
    <recommendedName>
        <fullName evidence="9">Thiamine-phosphate synthase</fullName>
        <shortName evidence="9">TP synthase</shortName>
        <shortName evidence="9">TPS</shortName>
        <ecNumber evidence="9">2.5.1.3</ecNumber>
    </recommendedName>
    <alternativeName>
        <fullName evidence="9">Thiamine-phosphate pyrophosphorylase</fullName>
        <shortName evidence="9">TMP pyrophosphorylase</shortName>
        <shortName evidence="9">TMP-PPase</shortName>
    </alternativeName>
</protein>
<keyword evidence="5 9" id="KW-0784">Thiamine biosynthesis</keyword>
<dbReference type="InterPro" id="IPR013785">
    <property type="entry name" value="Aldolase_TIM"/>
</dbReference>
<dbReference type="InterPro" id="IPR022998">
    <property type="entry name" value="ThiamineP_synth_TenI"/>
</dbReference>
<keyword evidence="3 9" id="KW-0479">Metal-binding</keyword>
<evidence type="ECO:0000259" key="12">
    <source>
        <dbReference type="Pfam" id="PF02581"/>
    </source>
</evidence>
<dbReference type="HAMAP" id="MF_00097">
    <property type="entry name" value="TMP_synthase"/>
    <property type="match status" value="1"/>
</dbReference>
<keyword evidence="14" id="KW-1185">Reference proteome</keyword>
<comment type="catalytic activity">
    <reaction evidence="8 9 10">
        <text>2-[(2R,5Z)-2-carboxy-4-methylthiazol-5(2H)-ylidene]ethyl phosphate + 4-amino-2-methyl-5-(diphosphooxymethyl)pyrimidine + 2 H(+) = thiamine phosphate + CO2 + diphosphate</text>
        <dbReference type="Rhea" id="RHEA:47844"/>
        <dbReference type="ChEBI" id="CHEBI:15378"/>
        <dbReference type="ChEBI" id="CHEBI:16526"/>
        <dbReference type="ChEBI" id="CHEBI:33019"/>
        <dbReference type="ChEBI" id="CHEBI:37575"/>
        <dbReference type="ChEBI" id="CHEBI:57841"/>
        <dbReference type="ChEBI" id="CHEBI:62899"/>
        <dbReference type="EC" id="2.5.1.3"/>
    </reaction>
</comment>
<evidence type="ECO:0000256" key="4">
    <source>
        <dbReference type="ARBA" id="ARBA00022842"/>
    </source>
</evidence>
<dbReference type="Pfam" id="PF02581">
    <property type="entry name" value="TMP-TENI"/>
    <property type="match status" value="1"/>
</dbReference>
<evidence type="ECO:0000313" key="13">
    <source>
        <dbReference type="EMBL" id="MBP2258364.1"/>
    </source>
</evidence>
<keyword evidence="2 9" id="KW-0808">Transferase</keyword>
<evidence type="ECO:0000256" key="10">
    <source>
        <dbReference type="RuleBase" id="RU003826"/>
    </source>
</evidence>